<dbReference type="Proteomes" id="UP000018050">
    <property type="component" value="Unassembled WGS sequence"/>
</dbReference>
<evidence type="ECO:0000313" key="1">
    <source>
        <dbReference type="EMBL" id="CDI79721.1"/>
    </source>
</evidence>
<keyword evidence="2" id="KW-1185">Reference proteome</keyword>
<reference evidence="1" key="2">
    <citation type="submission" date="2013-10" db="EMBL/GenBank/DDBJ databases">
        <authorList>
            <person name="Aslett M."/>
        </authorList>
    </citation>
    <scope>NUCLEOTIDE SEQUENCE</scope>
    <source>
        <strain evidence="1">Houghton</strain>
    </source>
</reference>
<reference evidence="1" key="1">
    <citation type="submission" date="2013-10" db="EMBL/GenBank/DDBJ databases">
        <title>Genomic analysis of the causative agents of coccidiosis in chickens.</title>
        <authorList>
            <person name="Reid A.J."/>
            <person name="Blake D."/>
            <person name="Billington K."/>
            <person name="Browne H."/>
            <person name="Dunn M."/>
            <person name="Hung S."/>
            <person name="Kawahara F."/>
            <person name="Miranda-Saavedra D."/>
            <person name="Mourier T."/>
            <person name="Nagra H."/>
            <person name="Otto T.D."/>
            <person name="Rawlings N."/>
            <person name="Sanchez A."/>
            <person name="Sanders M."/>
            <person name="Subramaniam C."/>
            <person name="Tay Y."/>
            <person name="Dear P."/>
            <person name="Doerig C."/>
            <person name="Gruber A."/>
            <person name="Parkinson J."/>
            <person name="Shirley M."/>
            <person name="Wan K.L."/>
            <person name="Berriman M."/>
            <person name="Tomley F."/>
            <person name="Pain A."/>
        </authorList>
    </citation>
    <scope>NUCLEOTIDE SEQUENCE</scope>
    <source>
        <strain evidence="1">Houghton</strain>
    </source>
</reference>
<dbReference type="EMBL" id="HG671070">
    <property type="protein sequence ID" value="CDI79721.1"/>
    <property type="molecule type" value="Genomic_DNA"/>
</dbReference>
<evidence type="ECO:0000313" key="2">
    <source>
        <dbReference type="Proteomes" id="UP000018050"/>
    </source>
</evidence>
<protein>
    <submittedName>
        <fullName evidence="1">Uncharacterized protein</fullName>
    </submittedName>
</protein>
<accession>U6GHI0</accession>
<sequence>MPQDPRFFRCTDDVFGFHMTAEELSHVLKDAGLPVKVAKIVDSSGGRVPAVGVNISPASAAAFLCELYPATCNKEREEWADWSPPFELPWPFRLPVPLFTSTLTLPKKDAILL</sequence>
<name>U6GHI0_EIMAC</name>
<proteinExistence type="predicted"/>
<gene>
    <name evidence="1" type="ORF">EAH_00012000</name>
</gene>
<dbReference type="GeneID" id="25269270"/>
<dbReference type="RefSeq" id="XP_013250225.1">
    <property type="nucleotide sequence ID" value="XM_013394771.1"/>
</dbReference>
<dbReference type="VEuPathDB" id="ToxoDB:EAH_00012000"/>
<organism evidence="1 2">
    <name type="scientific">Eimeria acervulina</name>
    <name type="common">Coccidian parasite</name>
    <dbReference type="NCBI Taxonomy" id="5801"/>
    <lineage>
        <taxon>Eukaryota</taxon>
        <taxon>Sar</taxon>
        <taxon>Alveolata</taxon>
        <taxon>Apicomplexa</taxon>
        <taxon>Conoidasida</taxon>
        <taxon>Coccidia</taxon>
        <taxon>Eucoccidiorida</taxon>
        <taxon>Eimeriorina</taxon>
        <taxon>Eimeriidae</taxon>
        <taxon>Eimeria</taxon>
    </lineage>
</organism>
<dbReference type="AlphaFoldDB" id="U6GHI0"/>